<accession>A0A255ZYZ4</accession>
<dbReference type="RefSeq" id="WP_094485655.1">
    <property type="nucleotide sequence ID" value="NZ_NOXX01000170.1"/>
</dbReference>
<evidence type="ECO:0000313" key="1">
    <source>
        <dbReference type="EMBL" id="OYQ46104.1"/>
    </source>
</evidence>
<evidence type="ECO:0000313" key="2">
    <source>
        <dbReference type="Proteomes" id="UP000216035"/>
    </source>
</evidence>
<name>A0A255ZYZ4_9FLAO</name>
<organism evidence="1 2">
    <name type="scientific">Flavobacterium aurantiibacter</name>
    <dbReference type="NCBI Taxonomy" id="2023067"/>
    <lineage>
        <taxon>Bacteria</taxon>
        <taxon>Pseudomonadati</taxon>
        <taxon>Bacteroidota</taxon>
        <taxon>Flavobacteriia</taxon>
        <taxon>Flavobacteriales</taxon>
        <taxon>Flavobacteriaceae</taxon>
        <taxon>Flavobacterium</taxon>
    </lineage>
</organism>
<dbReference type="AlphaFoldDB" id="A0A255ZYZ4"/>
<keyword evidence="2" id="KW-1185">Reference proteome</keyword>
<dbReference type="EMBL" id="NOXX01000170">
    <property type="protein sequence ID" value="OYQ46104.1"/>
    <property type="molecule type" value="Genomic_DNA"/>
</dbReference>
<proteinExistence type="predicted"/>
<protein>
    <submittedName>
        <fullName evidence="1">Uncharacterized protein</fullName>
    </submittedName>
</protein>
<dbReference type="Proteomes" id="UP000216035">
    <property type="component" value="Unassembled WGS sequence"/>
</dbReference>
<sequence>MNISDINYTKGIETTLFFLLLSCGVDQIDFDSHTPLCGSAEVCFIGLLPENKQTDQKTNLILYFGKVALKQLKIMLLECVKNLISMLSTLYLNSTFSNFEKLEKYGKSNEYNN</sequence>
<reference evidence="1 2" key="1">
    <citation type="submission" date="2017-07" db="EMBL/GenBank/DDBJ databases">
        <title>Flavobacterium cyanobacteriorum sp. nov., isolated from cyanobacterial aggregates in a eutrophic lake.</title>
        <authorList>
            <person name="Cai H."/>
        </authorList>
    </citation>
    <scope>NUCLEOTIDE SEQUENCE [LARGE SCALE GENOMIC DNA]</scope>
    <source>
        <strain evidence="1 2">TH167</strain>
    </source>
</reference>
<gene>
    <name evidence="1" type="ORF">CHX27_04945</name>
</gene>
<comment type="caution">
    <text evidence="1">The sequence shown here is derived from an EMBL/GenBank/DDBJ whole genome shotgun (WGS) entry which is preliminary data.</text>
</comment>